<dbReference type="GO" id="GO:0005886">
    <property type="term" value="C:plasma membrane"/>
    <property type="evidence" value="ECO:0007669"/>
    <property type="project" value="UniProtKB-SubCell"/>
</dbReference>
<comment type="subcellular location">
    <subcellularLocation>
        <location evidence="1">Cell membrane</location>
        <topology evidence="1">Multi-pass membrane protein</topology>
    </subcellularLocation>
</comment>
<protein>
    <submittedName>
        <fullName evidence="10">Threonine/serine exporter family protein</fullName>
    </submittedName>
</protein>
<feature type="transmembrane region" description="Helical" evidence="7">
    <location>
        <begin position="254"/>
        <end position="275"/>
    </location>
</feature>
<feature type="transmembrane region" description="Helical" evidence="7">
    <location>
        <begin position="341"/>
        <end position="361"/>
    </location>
</feature>
<proteinExistence type="inferred from homology"/>
<organism evidence="10">
    <name type="scientific">Jonesiaceae bacterium BS-20</name>
    <dbReference type="NCBI Taxonomy" id="3120821"/>
    <lineage>
        <taxon>Bacteria</taxon>
        <taxon>Bacillati</taxon>
        <taxon>Actinomycetota</taxon>
        <taxon>Actinomycetes</taxon>
        <taxon>Micrococcales</taxon>
        <taxon>Jonesiaceae</taxon>
    </lineage>
</organism>
<name>A0AAU7DUQ4_9MICO</name>
<dbReference type="GO" id="GO:0022857">
    <property type="term" value="F:transmembrane transporter activity"/>
    <property type="evidence" value="ECO:0007669"/>
    <property type="project" value="InterPro"/>
</dbReference>
<dbReference type="PANTHER" id="PTHR34390:SF2">
    <property type="entry name" value="SUCCINATE TRANSPORTER SUBUNIT YJJP-RELATED"/>
    <property type="match status" value="1"/>
</dbReference>
<sequence length="437" mass="45976">MEHVLAQESRYEPVDFIRASRVVVRTGTLLLAAGTGSYRVKIAMGQVGQALAMSQVQALVTVNEITATCHRGEIYRTEISQTPTIGVNSDRIKRLQNFCASLAASTPDVTPAELGRKLDEIEAELDRVERSPLLYGDIPNALFAAIACAAFAFLNNGGPIEMGIVFLGAGLGQLTRRLMLHKGLNQLAVTMLAAAVASVVYLGVAHALFAFGAVDSLHESGYISAVLFLVPGFPLISSALDLSRLDFSAGTSRLAYALMIMTSAALSVWAVSALLGLDPVPAAPPELSAGLVFLFRLLASALGVWGFAMIFNSPMRIALWAALIGMVANAVRLGLVDAGVLTQAAAFTAGLIVGVLANLIAPRVSVPRLTLSVPAVVIMVPGAAGYRAVFYLNSGNTLEALAYGVEAVFVVIAIAIGLTIARSVTDLNWVRLAKEQD</sequence>
<dbReference type="EMBL" id="CP146203">
    <property type="protein sequence ID" value="XBH21006.1"/>
    <property type="molecule type" value="Genomic_DNA"/>
</dbReference>
<dbReference type="InterPro" id="IPR050539">
    <property type="entry name" value="ThrE_Dicarb/AminoAcid_Exp"/>
</dbReference>
<keyword evidence="3 7" id="KW-0812">Transmembrane</keyword>
<dbReference type="InterPro" id="IPR024528">
    <property type="entry name" value="ThrE_2"/>
</dbReference>
<evidence type="ECO:0000256" key="5">
    <source>
        <dbReference type="ARBA" id="ARBA00023136"/>
    </source>
</evidence>
<comment type="similarity">
    <text evidence="6">Belongs to the ThrE exporter (TC 2.A.79) family.</text>
</comment>
<dbReference type="Pfam" id="PF06738">
    <property type="entry name" value="ThrE"/>
    <property type="match status" value="1"/>
</dbReference>
<evidence type="ECO:0000256" key="1">
    <source>
        <dbReference type="ARBA" id="ARBA00004651"/>
    </source>
</evidence>
<keyword evidence="4 7" id="KW-1133">Transmembrane helix</keyword>
<accession>A0AAU7DUQ4</accession>
<feature type="transmembrane region" description="Helical" evidence="7">
    <location>
        <begin position="317"/>
        <end position="335"/>
    </location>
</feature>
<evidence type="ECO:0000259" key="8">
    <source>
        <dbReference type="Pfam" id="PF06738"/>
    </source>
</evidence>
<evidence type="ECO:0000313" key="10">
    <source>
        <dbReference type="EMBL" id="XBH21006.1"/>
    </source>
</evidence>
<dbReference type="GO" id="GO:0015744">
    <property type="term" value="P:succinate transport"/>
    <property type="evidence" value="ECO:0007669"/>
    <property type="project" value="TreeGrafter"/>
</dbReference>
<feature type="transmembrane region" description="Helical" evidence="7">
    <location>
        <begin position="221"/>
        <end position="242"/>
    </location>
</feature>
<feature type="transmembrane region" description="Helical" evidence="7">
    <location>
        <begin position="373"/>
        <end position="394"/>
    </location>
</feature>
<gene>
    <name evidence="10" type="ORF">V5R04_12400</name>
</gene>
<evidence type="ECO:0000256" key="4">
    <source>
        <dbReference type="ARBA" id="ARBA00022989"/>
    </source>
</evidence>
<keyword evidence="5 7" id="KW-0472">Membrane</keyword>
<dbReference type="InterPro" id="IPR010619">
    <property type="entry name" value="ThrE-like_N"/>
</dbReference>
<keyword evidence="2" id="KW-1003">Cell membrane</keyword>
<feature type="domain" description="Threonine/Serine exporter ThrE" evidence="9">
    <location>
        <begin position="297"/>
        <end position="423"/>
    </location>
</feature>
<feature type="domain" description="Threonine/serine exporter-like N-terminal" evidence="8">
    <location>
        <begin position="21"/>
        <end position="274"/>
    </location>
</feature>
<reference evidence="10" key="1">
    <citation type="submission" date="2024-02" db="EMBL/GenBank/DDBJ databases">
        <title>Tomenella chthoni gen. nov. sp. nov., a member of the family Jonesiaceae isolated from bat guano.</title>
        <authorList>
            <person name="Miller S.L."/>
            <person name="King J."/>
            <person name="Sankaranarayanan K."/>
            <person name="Lawson P.A."/>
        </authorList>
    </citation>
    <scope>NUCLEOTIDE SEQUENCE</scope>
    <source>
        <strain evidence="10">BS-20</strain>
    </source>
</reference>
<evidence type="ECO:0000256" key="2">
    <source>
        <dbReference type="ARBA" id="ARBA00022475"/>
    </source>
</evidence>
<feature type="transmembrane region" description="Helical" evidence="7">
    <location>
        <begin position="400"/>
        <end position="421"/>
    </location>
</feature>
<evidence type="ECO:0000256" key="6">
    <source>
        <dbReference type="ARBA" id="ARBA00034125"/>
    </source>
</evidence>
<dbReference type="Pfam" id="PF12821">
    <property type="entry name" value="ThrE_2"/>
    <property type="match status" value="1"/>
</dbReference>
<feature type="transmembrane region" description="Helical" evidence="7">
    <location>
        <begin position="159"/>
        <end position="175"/>
    </location>
</feature>
<feature type="transmembrane region" description="Helical" evidence="7">
    <location>
        <begin position="287"/>
        <end position="310"/>
    </location>
</feature>
<feature type="transmembrane region" description="Helical" evidence="7">
    <location>
        <begin position="187"/>
        <end position="209"/>
    </location>
</feature>
<dbReference type="PANTHER" id="PTHR34390">
    <property type="entry name" value="UPF0442 PROTEIN YJJB-RELATED"/>
    <property type="match status" value="1"/>
</dbReference>
<dbReference type="AlphaFoldDB" id="A0AAU7DUQ4"/>
<evidence type="ECO:0000256" key="3">
    <source>
        <dbReference type="ARBA" id="ARBA00022692"/>
    </source>
</evidence>
<evidence type="ECO:0000256" key="7">
    <source>
        <dbReference type="SAM" id="Phobius"/>
    </source>
</evidence>
<evidence type="ECO:0000259" key="9">
    <source>
        <dbReference type="Pfam" id="PF12821"/>
    </source>
</evidence>